<dbReference type="EMBL" id="KN834794">
    <property type="protein sequence ID" value="KIK56913.1"/>
    <property type="molecule type" value="Genomic_DNA"/>
</dbReference>
<accession>A0A0D0CNQ2</accession>
<keyword evidence="2" id="KW-1185">Reference proteome</keyword>
<proteinExistence type="predicted"/>
<dbReference type="HOGENOM" id="CLU_2512867_0_0_1"/>
<organism evidence="1 2">
    <name type="scientific">Collybiopsis luxurians FD-317 M1</name>
    <dbReference type="NCBI Taxonomy" id="944289"/>
    <lineage>
        <taxon>Eukaryota</taxon>
        <taxon>Fungi</taxon>
        <taxon>Dikarya</taxon>
        <taxon>Basidiomycota</taxon>
        <taxon>Agaricomycotina</taxon>
        <taxon>Agaricomycetes</taxon>
        <taxon>Agaricomycetidae</taxon>
        <taxon>Agaricales</taxon>
        <taxon>Marasmiineae</taxon>
        <taxon>Omphalotaceae</taxon>
        <taxon>Collybiopsis</taxon>
        <taxon>Collybiopsis luxurians</taxon>
    </lineage>
</organism>
<evidence type="ECO:0000313" key="1">
    <source>
        <dbReference type="EMBL" id="KIK56913.1"/>
    </source>
</evidence>
<gene>
    <name evidence="1" type="ORF">GYMLUDRAFT_263496</name>
</gene>
<evidence type="ECO:0000313" key="2">
    <source>
        <dbReference type="Proteomes" id="UP000053593"/>
    </source>
</evidence>
<dbReference type="AlphaFoldDB" id="A0A0D0CNQ2"/>
<protein>
    <submittedName>
        <fullName evidence="1">Uncharacterized protein</fullName>
    </submittedName>
</protein>
<sequence>MSARWFLILRSTFFSPSVVPPTKSAETASKNPVASRSLIMLQSHIGAFCRSTPACGFSGDSLFAFPLDTSSRPSNASTYIVTSLS</sequence>
<dbReference type="Proteomes" id="UP000053593">
    <property type="component" value="Unassembled WGS sequence"/>
</dbReference>
<name>A0A0D0CNQ2_9AGAR</name>
<reference evidence="1 2" key="1">
    <citation type="submission" date="2014-04" db="EMBL/GenBank/DDBJ databases">
        <title>Evolutionary Origins and Diversification of the Mycorrhizal Mutualists.</title>
        <authorList>
            <consortium name="DOE Joint Genome Institute"/>
            <consortium name="Mycorrhizal Genomics Consortium"/>
            <person name="Kohler A."/>
            <person name="Kuo A."/>
            <person name="Nagy L.G."/>
            <person name="Floudas D."/>
            <person name="Copeland A."/>
            <person name="Barry K.W."/>
            <person name="Cichocki N."/>
            <person name="Veneault-Fourrey C."/>
            <person name="LaButti K."/>
            <person name="Lindquist E.A."/>
            <person name="Lipzen A."/>
            <person name="Lundell T."/>
            <person name="Morin E."/>
            <person name="Murat C."/>
            <person name="Riley R."/>
            <person name="Ohm R."/>
            <person name="Sun H."/>
            <person name="Tunlid A."/>
            <person name="Henrissat B."/>
            <person name="Grigoriev I.V."/>
            <person name="Hibbett D.S."/>
            <person name="Martin F."/>
        </authorList>
    </citation>
    <scope>NUCLEOTIDE SEQUENCE [LARGE SCALE GENOMIC DNA]</scope>
    <source>
        <strain evidence="1 2">FD-317 M1</strain>
    </source>
</reference>